<dbReference type="EMBL" id="SWOV01000038">
    <property type="protein sequence ID" value="NFF88746.1"/>
    <property type="molecule type" value="Genomic_DNA"/>
</dbReference>
<gene>
    <name evidence="2" type="ORF">FC774_12850</name>
    <name evidence="3" type="ORF">FDB51_09455</name>
</gene>
<dbReference type="PANTHER" id="PTHR34825:SF1">
    <property type="entry name" value="AAA-ATPASE-LIKE DOMAIN-CONTAINING PROTEIN"/>
    <property type="match status" value="1"/>
</dbReference>
<evidence type="ECO:0000259" key="1">
    <source>
        <dbReference type="Pfam" id="PF09820"/>
    </source>
</evidence>
<evidence type="ECO:0000313" key="4">
    <source>
        <dbReference type="Proteomes" id="UP000473681"/>
    </source>
</evidence>
<comment type="caution">
    <text evidence="2">The sequence shown here is derived from an EMBL/GenBank/DDBJ whole genome shotgun (WGS) entry which is preliminary data.</text>
</comment>
<dbReference type="EMBL" id="SWVK01000011">
    <property type="protein sequence ID" value="NFN35353.1"/>
    <property type="molecule type" value="Genomic_DNA"/>
</dbReference>
<proteinExistence type="predicted"/>
<dbReference type="Proteomes" id="UP000476820">
    <property type="component" value="Unassembled WGS sequence"/>
</dbReference>
<protein>
    <submittedName>
        <fullName evidence="2">AAA family ATPase</fullName>
    </submittedName>
</protein>
<sequence>MKKNIQVGTSDFREIIKENYYFVDKSLLIKEFLENSAKVILTPRPRRFGKTLNMSMLKYFFDIENKDENKDLFKGLEIENEEEIMKMQGAYPVIFLTFKNEKHLSFENLQEGLIILFSDLYRKYDYLLESNKILDIDKKEIERFIAKKVTPIECLNGLNNLMRLLNKHYDKKVIVLIDEYDVPIQESYLRGYYEEAIVLIRNILTAALKDNVYLEKSLVTGILRVAKESIFSGLNNIEVDSILGINFNDKFGFTEEQVINLLEYYNLSEKSDEVKKWYNGYIFGGKIIYNPWSVLNYIKNNEIGFMPYWINSSSNDLIKRLLSNGNEETKKNLEEIIKGNSIKKIVDDHVVMKDVEDDEENLWGFLTLSGYLKPVKKELIDGELECELKIPNNEVLIFYRKLIKKWFKESLTSKKYAIMLNALVTGDVETFGGFFKNFVLNNISYFDVSGEEPEKVYHAFVLGMIVSLSDKYEVKSNKESGYGRYDVMLIPKDTSKLGIIMEFKKIDDFMSKSIEKGIEEALNQIEENKYEAELKERNISNILKLAIVFKGKKIEVVEGTSEM</sequence>
<dbReference type="Pfam" id="PF09820">
    <property type="entry name" value="AAA-ATPase_like"/>
    <property type="match status" value="1"/>
</dbReference>
<reference evidence="4 5" key="1">
    <citation type="submission" date="2019-04" db="EMBL/GenBank/DDBJ databases">
        <title>Genome sequencing of Clostridium botulinum Groups I-IV and Clostridium butyricum.</title>
        <authorList>
            <person name="Brunt J."/>
            <person name="Van Vliet A.H.M."/>
            <person name="Stringer S.C."/>
            <person name="Carter A.T."/>
            <person name="Peck M.W."/>
        </authorList>
    </citation>
    <scope>NUCLEOTIDE SEQUENCE [LARGE SCALE GENOMIC DNA]</scope>
    <source>
        <strain evidence="2 5">1605</strain>
        <strain evidence="3 4">CB-K-33E</strain>
    </source>
</reference>
<accession>A0A6B4FJU7</accession>
<evidence type="ECO:0000313" key="5">
    <source>
        <dbReference type="Proteomes" id="UP000476820"/>
    </source>
</evidence>
<name>A0A6B4FJU7_CLOBO</name>
<dbReference type="InterPro" id="IPR012547">
    <property type="entry name" value="PDDEXK_9"/>
</dbReference>
<dbReference type="InterPro" id="IPR018631">
    <property type="entry name" value="AAA-ATPase-like_dom"/>
</dbReference>
<dbReference type="Proteomes" id="UP000473681">
    <property type="component" value="Unassembled WGS sequence"/>
</dbReference>
<dbReference type="AlphaFoldDB" id="A0A6B4FJU7"/>
<feature type="domain" description="AAA-ATPase-like" evidence="1">
    <location>
        <begin position="7"/>
        <end position="231"/>
    </location>
</feature>
<dbReference type="RefSeq" id="WP_061298000.1">
    <property type="nucleotide sequence ID" value="NZ_LFPA01000137.1"/>
</dbReference>
<organism evidence="2 5">
    <name type="scientific">Clostridium botulinum</name>
    <dbReference type="NCBI Taxonomy" id="1491"/>
    <lineage>
        <taxon>Bacteria</taxon>
        <taxon>Bacillati</taxon>
        <taxon>Bacillota</taxon>
        <taxon>Clostridia</taxon>
        <taxon>Eubacteriales</taxon>
        <taxon>Clostridiaceae</taxon>
        <taxon>Clostridium</taxon>
    </lineage>
</organism>
<dbReference type="PANTHER" id="PTHR34825">
    <property type="entry name" value="CONSERVED PROTEIN, WITH A WEAK D-GALACTARATE DEHYDRATASE/ALTRONATE HYDROLASE DOMAIN"/>
    <property type="match status" value="1"/>
</dbReference>
<evidence type="ECO:0000313" key="3">
    <source>
        <dbReference type="EMBL" id="NFN35353.1"/>
    </source>
</evidence>
<evidence type="ECO:0000313" key="2">
    <source>
        <dbReference type="EMBL" id="NFF88746.1"/>
    </source>
</evidence>
<dbReference type="Pfam" id="PF08011">
    <property type="entry name" value="PDDEXK_9"/>
    <property type="match status" value="1"/>
</dbReference>